<dbReference type="InterPro" id="IPR029057">
    <property type="entry name" value="PRTase-like"/>
</dbReference>
<dbReference type="EMBL" id="JGDS01000053">
    <property type="protein sequence ID" value="EXZ72976.1"/>
    <property type="molecule type" value="Genomic_DNA"/>
</dbReference>
<dbReference type="AlphaFoldDB" id="A0A016E752"/>
<keyword evidence="1" id="KW-0808">Transferase</keyword>
<protein>
    <submittedName>
        <fullName evidence="1">Putative ribose phosphate pyrophosphokinase</fullName>
    </submittedName>
</protein>
<accession>A0A016E752</accession>
<gene>
    <name evidence="1" type="ORF">M123_2636</name>
</gene>
<name>A0A016E752_BACFG</name>
<dbReference type="Proteomes" id="UP000020938">
    <property type="component" value="Unassembled WGS sequence"/>
</dbReference>
<proteinExistence type="predicted"/>
<dbReference type="PATRIC" id="fig|1339314.3.peg.2816"/>
<evidence type="ECO:0000313" key="2">
    <source>
        <dbReference type="Proteomes" id="UP000020938"/>
    </source>
</evidence>
<dbReference type="Gene3D" id="3.40.50.2020">
    <property type="match status" value="1"/>
</dbReference>
<sequence length="186" mass="21605">MVQMDESIRKQLEKPQTWFCKYFPKRIQNVGEKEIADRQLVYDFKDGRSHEAVAQMTAARMIEEHGSGCSQLVFIPVPASSVRKNEIRYMDFCRRVCELTGAINGYDHVRVCGERLAVHENRKAEKEIRKVSIIEFDEEWFKDKTVIVFDDVITRGISFGMYANQLESFGANVIEGIFLARTHYKV</sequence>
<dbReference type="GO" id="GO:0016301">
    <property type="term" value="F:kinase activity"/>
    <property type="evidence" value="ECO:0007669"/>
    <property type="project" value="UniProtKB-KW"/>
</dbReference>
<evidence type="ECO:0000313" key="1">
    <source>
        <dbReference type="EMBL" id="EXZ72976.1"/>
    </source>
</evidence>
<keyword evidence="1" id="KW-0418">Kinase</keyword>
<dbReference type="CDD" id="cd06223">
    <property type="entry name" value="PRTases_typeI"/>
    <property type="match status" value="1"/>
</dbReference>
<organism evidence="1 2">
    <name type="scientific">Bacteroides fragilis str. 3976T8</name>
    <dbReference type="NCBI Taxonomy" id="1339314"/>
    <lineage>
        <taxon>Bacteria</taxon>
        <taxon>Pseudomonadati</taxon>
        <taxon>Bacteroidota</taxon>
        <taxon>Bacteroidia</taxon>
        <taxon>Bacteroidales</taxon>
        <taxon>Bacteroidaceae</taxon>
        <taxon>Bacteroides</taxon>
    </lineage>
</organism>
<dbReference type="InterPro" id="IPR000836">
    <property type="entry name" value="PRTase_dom"/>
</dbReference>
<dbReference type="RefSeq" id="WP_032598398.1">
    <property type="nucleotide sequence ID" value="NZ_JGDS01000053.1"/>
</dbReference>
<reference evidence="1 2" key="1">
    <citation type="submission" date="2014-02" db="EMBL/GenBank/DDBJ databases">
        <authorList>
            <person name="Sears C."/>
            <person name="Carroll K."/>
            <person name="Sack B.R."/>
            <person name="Qadri F."/>
            <person name="Myers L.L."/>
            <person name="Chung G.-T."/>
            <person name="Escheverria P."/>
            <person name="Fraser C.M."/>
            <person name="Sadzewicz L."/>
            <person name="Shefchek K.A."/>
            <person name="Tallon L."/>
            <person name="Das S.P."/>
            <person name="Daugherty S."/>
            <person name="Mongodin E.F."/>
        </authorList>
    </citation>
    <scope>NUCLEOTIDE SEQUENCE [LARGE SCALE GENOMIC DNA]</scope>
    <source>
        <strain evidence="1 2">3976T8</strain>
    </source>
</reference>
<comment type="caution">
    <text evidence="1">The sequence shown here is derived from an EMBL/GenBank/DDBJ whole genome shotgun (WGS) entry which is preliminary data.</text>
</comment>
<dbReference type="SUPFAM" id="SSF53271">
    <property type="entry name" value="PRTase-like"/>
    <property type="match status" value="1"/>
</dbReference>